<reference evidence="6 7" key="1">
    <citation type="journal article" date="2019" name="Nat. Microbiol.">
        <title>Mediterranean grassland soil C-N compound turnover is dependent on rainfall and depth, and is mediated by genomically divergent microorganisms.</title>
        <authorList>
            <person name="Diamond S."/>
            <person name="Andeer P.F."/>
            <person name="Li Z."/>
            <person name="Crits-Christoph A."/>
            <person name="Burstein D."/>
            <person name="Anantharaman K."/>
            <person name="Lane K.R."/>
            <person name="Thomas B.C."/>
            <person name="Pan C."/>
            <person name="Northen T.R."/>
            <person name="Banfield J.F."/>
        </authorList>
    </citation>
    <scope>NUCLEOTIDE SEQUENCE [LARGE SCALE GENOMIC DNA]</scope>
    <source>
        <strain evidence="6">WS_8</strain>
    </source>
</reference>
<accession>A0A538TNA2</accession>
<feature type="domain" description="Solute-binding protein family 5" evidence="5">
    <location>
        <begin position="105"/>
        <end position="192"/>
    </location>
</feature>
<dbReference type="PANTHER" id="PTHR30290:SF9">
    <property type="entry name" value="OLIGOPEPTIDE-BINDING PROTEIN APPA"/>
    <property type="match status" value="1"/>
</dbReference>
<dbReference type="Proteomes" id="UP000316609">
    <property type="component" value="Unassembled WGS sequence"/>
</dbReference>
<evidence type="ECO:0000259" key="5">
    <source>
        <dbReference type="Pfam" id="PF00496"/>
    </source>
</evidence>
<feature type="chain" id="PRO_5022118279" description="Solute-binding protein family 5 domain-containing protein" evidence="4">
    <location>
        <begin position="21"/>
        <end position="206"/>
    </location>
</feature>
<dbReference type="AlphaFoldDB" id="A0A538TNA2"/>
<dbReference type="InterPro" id="IPR000914">
    <property type="entry name" value="SBP_5_dom"/>
</dbReference>
<evidence type="ECO:0000256" key="3">
    <source>
        <dbReference type="ARBA" id="ARBA00022729"/>
    </source>
</evidence>
<dbReference type="GO" id="GO:0015833">
    <property type="term" value="P:peptide transport"/>
    <property type="evidence" value="ECO:0007669"/>
    <property type="project" value="TreeGrafter"/>
</dbReference>
<evidence type="ECO:0000256" key="1">
    <source>
        <dbReference type="ARBA" id="ARBA00005695"/>
    </source>
</evidence>
<name>A0A538TNA2_UNCEI</name>
<dbReference type="EMBL" id="VBOY01000075">
    <property type="protein sequence ID" value="TMQ65102.1"/>
    <property type="molecule type" value="Genomic_DNA"/>
</dbReference>
<sequence length="206" mass="22224">MSRRGSWVTLVTALLSTVLAAAGCGGKAGIAGGTFADSHPLPLDTMTVQVQEPGSYGGRFVFVTTSGPKTFNAIMANETSTTDMTDSRLFAGLTEFDNATQTNYGLLAKSWDVSPDGLTWTWHLRRGAAFSDGHPITAEDVLFSFQVCMDDSIHPSILDFLQIDGKKFELSAPDSHTVVIKIPRPYALMIRSRRPIGAAISKPLTR</sequence>
<evidence type="ECO:0000313" key="7">
    <source>
        <dbReference type="Proteomes" id="UP000316609"/>
    </source>
</evidence>
<dbReference type="SUPFAM" id="SSF53850">
    <property type="entry name" value="Periplasmic binding protein-like II"/>
    <property type="match status" value="1"/>
</dbReference>
<dbReference type="Pfam" id="PF00496">
    <property type="entry name" value="SBP_bac_5"/>
    <property type="match status" value="1"/>
</dbReference>
<dbReference type="PROSITE" id="PS51257">
    <property type="entry name" value="PROKAR_LIPOPROTEIN"/>
    <property type="match status" value="1"/>
</dbReference>
<dbReference type="InterPro" id="IPR039424">
    <property type="entry name" value="SBP_5"/>
</dbReference>
<feature type="signal peptide" evidence="4">
    <location>
        <begin position="1"/>
        <end position="20"/>
    </location>
</feature>
<protein>
    <recommendedName>
        <fullName evidence="5">Solute-binding protein family 5 domain-containing protein</fullName>
    </recommendedName>
</protein>
<dbReference type="Gene3D" id="3.40.190.10">
    <property type="entry name" value="Periplasmic binding protein-like II"/>
    <property type="match status" value="1"/>
</dbReference>
<comment type="similarity">
    <text evidence="1">Belongs to the bacterial solute-binding protein 5 family.</text>
</comment>
<keyword evidence="2" id="KW-0813">Transport</keyword>
<gene>
    <name evidence="6" type="ORF">E6K78_08235</name>
</gene>
<keyword evidence="3 4" id="KW-0732">Signal</keyword>
<comment type="caution">
    <text evidence="6">The sequence shown here is derived from an EMBL/GenBank/DDBJ whole genome shotgun (WGS) entry which is preliminary data.</text>
</comment>
<evidence type="ECO:0000256" key="4">
    <source>
        <dbReference type="SAM" id="SignalP"/>
    </source>
</evidence>
<evidence type="ECO:0000256" key="2">
    <source>
        <dbReference type="ARBA" id="ARBA00022448"/>
    </source>
</evidence>
<dbReference type="PANTHER" id="PTHR30290">
    <property type="entry name" value="PERIPLASMIC BINDING COMPONENT OF ABC TRANSPORTER"/>
    <property type="match status" value="1"/>
</dbReference>
<organism evidence="6 7">
    <name type="scientific">Eiseniibacteriota bacterium</name>
    <dbReference type="NCBI Taxonomy" id="2212470"/>
    <lineage>
        <taxon>Bacteria</taxon>
        <taxon>Candidatus Eiseniibacteriota</taxon>
    </lineage>
</organism>
<evidence type="ECO:0000313" key="6">
    <source>
        <dbReference type="EMBL" id="TMQ65102.1"/>
    </source>
</evidence>
<proteinExistence type="inferred from homology"/>
<dbReference type="GO" id="GO:1904680">
    <property type="term" value="F:peptide transmembrane transporter activity"/>
    <property type="evidence" value="ECO:0007669"/>
    <property type="project" value="TreeGrafter"/>
</dbReference>